<dbReference type="Proteomes" id="UP001595799">
    <property type="component" value="Unassembled WGS sequence"/>
</dbReference>
<dbReference type="RefSeq" id="WP_382422398.1">
    <property type="nucleotide sequence ID" value="NZ_JBHSCW010000005.1"/>
</dbReference>
<feature type="domain" description="DUF6647" evidence="1">
    <location>
        <begin position="3"/>
        <end position="126"/>
    </location>
</feature>
<protein>
    <submittedName>
        <fullName evidence="2">DUF6647 family protein</fullName>
    </submittedName>
</protein>
<evidence type="ECO:0000259" key="1">
    <source>
        <dbReference type="Pfam" id="PF20352"/>
    </source>
</evidence>
<proteinExistence type="predicted"/>
<dbReference type="EMBL" id="JBHSCW010000005">
    <property type="protein sequence ID" value="MFC4352048.1"/>
    <property type="molecule type" value="Genomic_DNA"/>
</dbReference>
<accession>A0ABV8UNL9</accession>
<dbReference type="InterPro" id="IPR046589">
    <property type="entry name" value="DUF6647"/>
</dbReference>
<comment type="caution">
    <text evidence="2">The sequence shown here is derived from an EMBL/GenBank/DDBJ whole genome shotgun (WGS) entry which is preliminary data.</text>
</comment>
<dbReference type="Pfam" id="PF20352">
    <property type="entry name" value="DUF6647"/>
    <property type="match status" value="1"/>
</dbReference>
<name>A0ABV8UNL9_9PROT</name>
<sequence>MQELLTVFVTWLSLTFALPANYETPKVELVSASEMLARRYSYQAASLHGPVAADTHHDLHAVYDDRNQTIYLLEGWSAESPADVSVLLHEVVHHLQNVGGLEYDCPEARERTAYEAQARWLELVGKSLAEEFELDAMTILIRTNCLH</sequence>
<evidence type="ECO:0000313" key="2">
    <source>
        <dbReference type="EMBL" id="MFC4352048.1"/>
    </source>
</evidence>
<reference evidence="3" key="1">
    <citation type="journal article" date="2019" name="Int. J. Syst. Evol. Microbiol.">
        <title>The Global Catalogue of Microorganisms (GCM) 10K type strain sequencing project: providing services to taxonomists for standard genome sequencing and annotation.</title>
        <authorList>
            <consortium name="The Broad Institute Genomics Platform"/>
            <consortium name="The Broad Institute Genome Sequencing Center for Infectious Disease"/>
            <person name="Wu L."/>
            <person name="Ma J."/>
        </authorList>
    </citation>
    <scope>NUCLEOTIDE SEQUENCE [LARGE SCALE GENOMIC DNA]</scope>
    <source>
        <strain evidence="3">CECT 8472</strain>
    </source>
</reference>
<organism evidence="2 3">
    <name type="scientific">Fodinicurvata halophila</name>
    <dbReference type="NCBI Taxonomy" id="1419723"/>
    <lineage>
        <taxon>Bacteria</taxon>
        <taxon>Pseudomonadati</taxon>
        <taxon>Pseudomonadota</taxon>
        <taxon>Alphaproteobacteria</taxon>
        <taxon>Rhodospirillales</taxon>
        <taxon>Rhodovibrionaceae</taxon>
        <taxon>Fodinicurvata</taxon>
    </lineage>
</organism>
<keyword evidence="3" id="KW-1185">Reference proteome</keyword>
<evidence type="ECO:0000313" key="3">
    <source>
        <dbReference type="Proteomes" id="UP001595799"/>
    </source>
</evidence>
<gene>
    <name evidence="2" type="ORF">ACFOW6_10895</name>
</gene>